<evidence type="ECO:0000313" key="1">
    <source>
        <dbReference type="EMBL" id="KKL51722.1"/>
    </source>
</evidence>
<accession>A0A0F9FKY4</accession>
<dbReference type="EMBL" id="LAZR01032149">
    <property type="protein sequence ID" value="KKL51722.1"/>
    <property type="molecule type" value="Genomic_DNA"/>
</dbReference>
<reference evidence="1" key="1">
    <citation type="journal article" date="2015" name="Nature">
        <title>Complex archaea that bridge the gap between prokaryotes and eukaryotes.</title>
        <authorList>
            <person name="Spang A."/>
            <person name="Saw J.H."/>
            <person name="Jorgensen S.L."/>
            <person name="Zaremba-Niedzwiedzka K."/>
            <person name="Martijn J."/>
            <person name="Lind A.E."/>
            <person name="van Eijk R."/>
            <person name="Schleper C."/>
            <person name="Guy L."/>
            <person name="Ettema T.J."/>
        </authorList>
    </citation>
    <scope>NUCLEOTIDE SEQUENCE</scope>
</reference>
<name>A0A0F9FKY4_9ZZZZ</name>
<comment type="caution">
    <text evidence="1">The sequence shown here is derived from an EMBL/GenBank/DDBJ whole genome shotgun (WGS) entry which is preliminary data.</text>
</comment>
<dbReference type="AlphaFoldDB" id="A0A0F9FKY4"/>
<gene>
    <name evidence="1" type="ORF">LCGC14_2292640</name>
</gene>
<proteinExistence type="predicted"/>
<sequence length="138" mass="14806">MVSKTAKRPRAKKKVAVLGTEAEGLPPLDWYIPGYLMEMIPDPAPAPEVCPNCGGRRFIERVHGLIRIACVECTEPKHITCPISDFMAAREMAVGVLPAPGEITAGALENDALMLAENRAIAAAHEDYPIKGEEALSG</sequence>
<organism evidence="1">
    <name type="scientific">marine sediment metagenome</name>
    <dbReference type="NCBI Taxonomy" id="412755"/>
    <lineage>
        <taxon>unclassified sequences</taxon>
        <taxon>metagenomes</taxon>
        <taxon>ecological metagenomes</taxon>
    </lineage>
</organism>
<protein>
    <submittedName>
        <fullName evidence="1">Uncharacterized protein</fullName>
    </submittedName>
</protein>